<keyword evidence="2" id="KW-0479">Metal-binding</keyword>
<dbReference type="Pfam" id="PF03936">
    <property type="entry name" value="Terpene_synth_C"/>
    <property type="match status" value="1"/>
</dbReference>
<dbReference type="GO" id="GO:0010333">
    <property type="term" value="F:terpene synthase activity"/>
    <property type="evidence" value="ECO:0000318"/>
    <property type="project" value="GO_Central"/>
</dbReference>
<dbReference type="EMBL" id="KK789608">
    <property type="protein sequence ID" value="KDO37803.1"/>
    <property type="molecule type" value="Genomic_DNA"/>
</dbReference>
<accession>A0A067D4S5</accession>
<evidence type="ECO:0000259" key="5">
    <source>
        <dbReference type="Pfam" id="PF03936"/>
    </source>
</evidence>
<dbReference type="SMR" id="A0A067D4S5"/>
<evidence type="ECO:0000256" key="2">
    <source>
        <dbReference type="ARBA" id="ARBA00022723"/>
    </source>
</evidence>
<dbReference type="Gene3D" id="1.10.600.10">
    <property type="entry name" value="Farnesyl Diphosphate Synthase"/>
    <property type="match status" value="1"/>
</dbReference>
<dbReference type="Proteomes" id="UP000027120">
    <property type="component" value="Unassembled WGS sequence"/>
</dbReference>
<dbReference type="GO" id="GO:0016114">
    <property type="term" value="P:terpenoid biosynthetic process"/>
    <property type="evidence" value="ECO:0007669"/>
    <property type="project" value="InterPro"/>
</dbReference>
<dbReference type="GO" id="GO:0000287">
    <property type="term" value="F:magnesium ion binding"/>
    <property type="evidence" value="ECO:0007669"/>
    <property type="project" value="InterPro"/>
</dbReference>
<proteinExistence type="predicted"/>
<dbReference type="InterPro" id="IPR050148">
    <property type="entry name" value="Terpene_synthase-like"/>
</dbReference>
<dbReference type="Gene3D" id="1.50.10.130">
    <property type="entry name" value="Terpene synthase, N-terminal domain"/>
    <property type="match status" value="1"/>
</dbReference>
<dbReference type="PANTHER" id="PTHR31225:SF0">
    <property type="entry name" value="S-(+)-LINALOOL SYNTHASE, CHLOROPLASTIC"/>
    <property type="match status" value="1"/>
</dbReference>
<gene>
    <name evidence="6" type="ORF">CISIN_1g030682mg</name>
</gene>
<dbReference type="SUPFAM" id="SSF48239">
    <property type="entry name" value="Terpenoid cyclases/Protein prenyltransferases"/>
    <property type="match status" value="1"/>
</dbReference>
<keyword evidence="3" id="KW-0460">Magnesium</keyword>
<keyword evidence="4" id="KW-0456">Lyase</keyword>
<comment type="cofactor">
    <cofactor evidence="1">
        <name>Mg(2+)</name>
        <dbReference type="ChEBI" id="CHEBI:18420"/>
    </cofactor>
</comment>
<evidence type="ECO:0000256" key="4">
    <source>
        <dbReference type="ARBA" id="ARBA00023239"/>
    </source>
</evidence>
<keyword evidence="7" id="KW-1185">Reference proteome</keyword>
<evidence type="ECO:0000256" key="1">
    <source>
        <dbReference type="ARBA" id="ARBA00001946"/>
    </source>
</evidence>
<dbReference type="SUPFAM" id="SSF48576">
    <property type="entry name" value="Terpenoid synthases"/>
    <property type="match status" value="1"/>
</dbReference>
<dbReference type="InterPro" id="IPR008930">
    <property type="entry name" value="Terpenoid_cyclase/PrenylTrfase"/>
</dbReference>
<dbReference type="PANTHER" id="PTHR31225">
    <property type="entry name" value="OS04G0344100 PROTEIN-RELATED"/>
    <property type="match status" value="1"/>
</dbReference>
<dbReference type="PaxDb" id="2711-XP_006493821.1"/>
<dbReference type="GO" id="GO:0046246">
    <property type="term" value="P:terpene biosynthetic process"/>
    <property type="evidence" value="ECO:0000318"/>
    <property type="project" value="GO_Central"/>
</dbReference>
<dbReference type="STRING" id="2711.A0A067D4S5"/>
<evidence type="ECO:0000313" key="6">
    <source>
        <dbReference type="EMBL" id="KDO37803.1"/>
    </source>
</evidence>
<dbReference type="InterPro" id="IPR036965">
    <property type="entry name" value="Terpene_synth_N_sf"/>
</dbReference>
<protein>
    <recommendedName>
        <fullName evidence="5">Terpene synthase metal-binding domain-containing protein</fullName>
    </recommendedName>
</protein>
<dbReference type="AlphaFoldDB" id="A0A067D4S5"/>
<sequence>MSLYEASQLSIGGEDGLDEAGHFSATHLANYDLAGVVEHLLLHPYRKSLSPAKNFFHGNFQGSEYIWILDLQELANMDFKLVQSLHQKEIVQISSWWRELGLAKKLEFAREQPVKWYVWSMACFTDPNLSWQRIELTKPISFVYIIDDIFDVCGALDALTLFTEAINRYDISS</sequence>
<name>A0A067D4S5_CITSI</name>
<feature type="domain" description="Terpene synthase metal-binding" evidence="5">
    <location>
        <begin position="98"/>
        <end position="172"/>
    </location>
</feature>
<evidence type="ECO:0000313" key="7">
    <source>
        <dbReference type="Proteomes" id="UP000027120"/>
    </source>
</evidence>
<evidence type="ECO:0000256" key="3">
    <source>
        <dbReference type="ARBA" id="ARBA00022842"/>
    </source>
</evidence>
<dbReference type="InterPro" id="IPR005630">
    <property type="entry name" value="Terpene_synthase_metal-bd"/>
</dbReference>
<dbReference type="InterPro" id="IPR008949">
    <property type="entry name" value="Isoprenoid_synthase_dom_sf"/>
</dbReference>
<organism evidence="6 7">
    <name type="scientific">Citrus sinensis</name>
    <name type="common">Sweet orange</name>
    <name type="synonym">Citrus aurantium var. sinensis</name>
    <dbReference type="NCBI Taxonomy" id="2711"/>
    <lineage>
        <taxon>Eukaryota</taxon>
        <taxon>Viridiplantae</taxon>
        <taxon>Streptophyta</taxon>
        <taxon>Embryophyta</taxon>
        <taxon>Tracheophyta</taxon>
        <taxon>Spermatophyta</taxon>
        <taxon>Magnoliopsida</taxon>
        <taxon>eudicotyledons</taxon>
        <taxon>Gunneridae</taxon>
        <taxon>Pentapetalae</taxon>
        <taxon>rosids</taxon>
        <taxon>malvids</taxon>
        <taxon>Sapindales</taxon>
        <taxon>Rutaceae</taxon>
        <taxon>Aurantioideae</taxon>
        <taxon>Citrus</taxon>
    </lineage>
</organism>
<reference evidence="6 7" key="1">
    <citation type="submission" date="2014-04" db="EMBL/GenBank/DDBJ databases">
        <authorList>
            <consortium name="International Citrus Genome Consortium"/>
            <person name="Gmitter F."/>
            <person name="Chen C."/>
            <person name="Farmerie W."/>
            <person name="Harkins T."/>
            <person name="Desany B."/>
            <person name="Mohiuddin M."/>
            <person name="Kodira C."/>
            <person name="Borodovsky M."/>
            <person name="Lomsadze A."/>
            <person name="Burns P."/>
            <person name="Jenkins J."/>
            <person name="Prochnik S."/>
            <person name="Shu S."/>
            <person name="Chapman J."/>
            <person name="Pitluck S."/>
            <person name="Schmutz J."/>
            <person name="Rokhsar D."/>
        </authorList>
    </citation>
    <scope>NUCLEOTIDE SEQUENCE</scope>
</reference>
<dbReference type="eggNOG" id="ENOG502QTGK">
    <property type="taxonomic scope" value="Eukaryota"/>
</dbReference>